<name>A0A564TGR0_STRCV</name>
<evidence type="ECO:0000313" key="1">
    <source>
        <dbReference type="EMBL" id="VUX06402.1"/>
    </source>
</evidence>
<dbReference type="AlphaFoldDB" id="A0A564TGR0"/>
<dbReference type="Proteomes" id="UP000385544">
    <property type="component" value="Unassembled WGS sequence"/>
</dbReference>
<accession>A0A564TGR0</accession>
<protein>
    <submittedName>
        <fullName evidence="1">Uncharacterized protein</fullName>
    </submittedName>
</protein>
<gene>
    <name evidence="1" type="ORF">SCSS39_01570</name>
</gene>
<reference evidence="1 2" key="1">
    <citation type="submission" date="2019-07" db="EMBL/GenBank/DDBJ databases">
        <authorList>
            <person name="Hibberd C M."/>
            <person name="Gehrig L. J."/>
            <person name="Chang H.-W."/>
            <person name="Venkatesh S."/>
        </authorList>
    </citation>
    <scope>NUCLEOTIDE SEQUENCE [LARGE SCALE GENOMIC DNA]</scope>
    <source>
        <strain evidence="1">Streptococcus_constellatus_SS_Bg39</strain>
    </source>
</reference>
<sequence>MPGIEFLLGHSEQAFDAEGNLVYEEKVKELEENFAEFQEFVTITNQLVSQSNTERKRNFSWELEDKEVK</sequence>
<organism evidence="1 2">
    <name type="scientific">Streptococcus constellatus</name>
    <dbReference type="NCBI Taxonomy" id="76860"/>
    <lineage>
        <taxon>Bacteria</taxon>
        <taxon>Bacillati</taxon>
        <taxon>Bacillota</taxon>
        <taxon>Bacilli</taxon>
        <taxon>Lactobacillales</taxon>
        <taxon>Streptococcaceae</taxon>
        <taxon>Streptococcus</taxon>
        <taxon>Streptococcus anginosus group</taxon>
    </lineage>
</organism>
<dbReference type="EMBL" id="CABHMZ010000024">
    <property type="protein sequence ID" value="VUX06402.1"/>
    <property type="molecule type" value="Genomic_DNA"/>
</dbReference>
<evidence type="ECO:0000313" key="2">
    <source>
        <dbReference type="Proteomes" id="UP000385544"/>
    </source>
</evidence>
<proteinExistence type="predicted"/>